<keyword evidence="4" id="KW-1185">Reference proteome</keyword>
<evidence type="ECO:0000259" key="2">
    <source>
        <dbReference type="Pfam" id="PF20789"/>
    </source>
</evidence>
<dbReference type="GO" id="GO:0047617">
    <property type="term" value="F:fatty acyl-CoA hydrolase activity"/>
    <property type="evidence" value="ECO:0007669"/>
    <property type="project" value="InterPro"/>
</dbReference>
<dbReference type="SUPFAM" id="SSF54637">
    <property type="entry name" value="Thioesterase/thiol ester dehydrase-isomerase"/>
    <property type="match status" value="1"/>
</dbReference>
<sequence>MFDGFEMVDHIVHDLLKLYKKLEPDSAVHQDTMPKVTSWKELKSMGETVRQLRKEVTEGRIKLKPSAEKYLKFFEDRTTETTKDLFEIRPLSTDFLVGTNGPSTCRTFYSWFKTWGVLGDCEKLHRYLVAYSSDATMASSAFRPHINNDFHPSMVFSLDHNIWMHQHLMRADQWLLFENTSTVAGRGRAFTTGRLWNEDGVLVLSCTQEIVLRSTGVVSKI</sequence>
<dbReference type="GO" id="GO:0009062">
    <property type="term" value="P:fatty acid catabolic process"/>
    <property type="evidence" value="ECO:0007669"/>
    <property type="project" value="TreeGrafter"/>
</dbReference>
<dbReference type="PANTHER" id="PTHR11066">
    <property type="entry name" value="ACYL-COA THIOESTERASE"/>
    <property type="match status" value="1"/>
</dbReference>
<dbReference type="GO" id="GO:0006637">
    <property type="term" value="P:acyl-CoA metabolic process"/>
    <property type="evidence" value="ECO:0007669"/>
    <property type="project" value="InterPro"/>
</dbReference>
<dbReference type="InterPro" id="IPR042171">
    <property type="entry name" value="Acyl-CoA_hotdog"/>
</dbReference>
<dbReference type="Pfam" id="PF20789">
    <property type="entry name" value="4HBT_3C"/>
    <property type="match status" value="1"/>
</dbReference>
<name>A0AAD5QK28_PARTN</name>
<reference evidence="3" key="1">
    <citation type="submission" date="2021-06" db="EMBL/GenBank/DDBJ databases">
        <title>Parelaphostrongylus tenuis whole genome reference sequence.</title>
        <authorList>
            <person name="Garwood T.J."/>
            <person name="Larsen P.A."/>
            <person name="Fountain-Jones N.M."/>
            <person name="Garbe J.R."/>
            <person name="Macchietto M.G."/>
            <person name="Kania S.A."/>
            <person name="Gerhold R.W."/>
            <person name="Richards J.E."/>
            <person name="Wolf T.M."/>
        </authorList>
    </citation>
    <scope>NUCLEOTIDE SEQUENCE</scope>
    <source>
        <strain evidence="3">MNPRO001-30</strain>
        <tissue evidence="3">Meninges</tissue>
    </source>
</reference>
<evidence type="ECO:0000313" key="3">
    <source>
        <dbReference type="EMBL" id="KAJ1354838.1"/>
    </source>
</evidence>
<dbReference type="AlphaFoldDB" id="A0AAD5QK28"/>
<evidence type="ECO:0000313" key="4">
    <source>
        <dbReference type="Proteomes" id="UP001196413"/>
    </source>
</evidence>
<feature type="domain" description="Acyl-CoA thioesterase-like C-terminal" evidence="2">
    <location>
        <begin position="103"/>
        <end position="211"/>
    </location>
</feature>
<dbReference type="Proteomes" id="UP001196413">
    <property type="component" value="Unassembled WGS sequence"/>
</dbReference>
<organism evidence="3 4">
    <name type="scientific">Parelaphostrongylus tenuis</name>
    <name type="common">Meningeal worm</name>
    <dbReference type="NCBI Taxonomy" id="148309"/>
    <lineage>
        <taxon>Eukaryota</taxon>
        <taxon>Metazoa</taxon>
        <taxon>Ecdysozoa</taxon>
        <taxon>Nematoda</taxon>
        <taxon>Chromadorea</taxon>
        <taxon>Rhabditida</taxon>
        <taxon>Rhabditina</taxon>
        <taxon>Rhabditomorpha</taxon>
        <taxon>Strongyloidea</taxon>
        <taxon>Metastrongylidae</taxon>
        <taxon>Parelaphostrongylus</taxon>
    </lineage>
</organism>
<protein>
    <recommendedName>
        <fullName evidence="2">Acyl-CoA thioesterase-like C-terminal domain-containing protein</fullName>
    </recommendedName>
</protein>
<dbReference type="InterPro" id="IPR003703">
    <property type="entry name" value="Acyl_CoA_thio"/>
</dbReference>
<dbReference type="CDD" id="cd03444">
    <property type="entry name" value="Thioesterase_II_repeat1"/>
    <property type="match status" value="1"/>
</dbReference>
<evidence type="ECO:0000256" key="1">
    <source>
        <dbReference type="ARBA" id="ARBA00006538"/>
    </source>
</evidence>
<dbReference type="PANTHER" id="PTHR11066:SF34">
    <property type="entry name" value="ACYL-COENZYME A THIOESTERASE 8"/>
    <property type="match status" value="1"/>
</dbReference>
<proteinExistence type="inferred from homology"/>
<gene>
    <name evidence="3" type="ORF">KIN20_011900</name>
</gene>
<dbReference type="InterPro" id="IPR049450">
    <property type="entry name" value="ACOT8-like_C"/>
</dbReference>
<dbReference type="EMBL" id="JAHQIW010002259">
    <property type="protein sequence ID" value="KAJ1354838.1"/>
    <property type="molecule type" value="Genomic_DNA"/>
</dbReference>
<dbReference type="GO" id="GO:0005782">
    <property type="term" value="C:peroxisomal matrix"/>
    <property type="evidence" value="ECO:0007669"/>
    <property type="project" value="UniProtKB-SubCell"/>
</dbReference>
<comment type="similarity">
    <text evidence="1">Belongs to the C/M/P thioester hydrolase family.</text>
</comment>
<dbReference type="InterPro" id="IPR029069">
    <property type="entry name" value="HotDog_dom_sf"/>
</dbReference>
<accession>A0AAD5QK28</accession>
<dbReference type="Gene3D" id="2.40.160.210">
    <property type="entry name" value="Acyl-CoA thioesterase, double hotdog domain"/>
    <property type="match status" value="1"/>
</dbReference>
<comment type="caution">
    <text evidence="3">The sequence shown here is derived from an EMBL/GenBank/DDBJ whole genome shotgun (WGS) entry which is preliminary data.</text>
</comment>